<proteinExistence type="inferred from homology"/>
<sequence>MAKRALTAHDLTRLVGYSDPQLVPGKNTYFYTETAMDKEKDEYVSHLFVHNLEEDTAKQWTFGNHKDRHPRLSADGKQIVFQSDRSGTQQIWIMPVAGGEARQLTAFTHGAHSPQWSKDGNYIFFSASLAIDDDVNRQKELTSKEKKARKEEINKKTISYLPTPL</sequence>
<protein>
    <recommendedName>
        <fullName evidence="4">WD40-like Beta Propeller Repeat</fullName>
    </recommendedName>
</protein>
<organism evidence="2 3">
    <name type="scientific">Tigheibacillus halophilus</name>
    <dbReference type="NCBI Taxonomy" id="361280"/>
    <lineage>
        <taxon>Bacteria</taxon>
        <taxon>Bacillati</taxon>
        <taxon>Bacillota</taxon>
        <taxon>Bacilli</taxon>
        <taxon>Bacillales</taxon>
        <taxon>Bacillaceae</taxon>
        <taxon>Tigheibacillus</taxon>
    </lineage>
</organism>
<evidence type="ECO:0000256" key="1">
    <source>
        <dbReference type="ARBA" id="ARBA00009820"/>
    </source>
</evidence>
<dbReference type="EMBL" id="JAWDIP010000004">
    <property type="protein sequence ID" value="MDY0395911.1"/>
    <property type="molecule type" value="Genomic_DNA"/>
</dbReference>
<comment type="caution">
    <text evidence="2">The sequence shown here is derived from an EMBL/GenBank/DDBJ whole genome shotgun (WGS) entry which is preliminary data.</text>
</comment>
<evidence type="ECO:0008006" key="4">
    <source>
        <dbReference type="Google" id="ProtNLM"/>
    </source>
</evidence>
<name>A0ABU5C9B6_9BACI</name>
<accession>A0ABU5C9B6</accession>
<keyword evidence="3" id="KW-1185">Reference proteome</keyword>
<evidence type="ECO:0000313" key="3">
    <source>
        <dbReference type="Proteomes" id="UP001281447"/>
    </source>
</evidence>
<dbReference type="InterPro" id="IPR011042">
    <property type="entry name" value="6-blade_b-propeller_TolB-like"/>
</dbReference>
<dbReference type="Pfam" id="PF07676">
    <property type="entry name" value="PD40"/>
    <property type="match status" value="2"/>
</dbReference>
<dbReference type="InterPro" id="IPR011659">
    <property type="entry name" value="WD40"/>
</dbReference>
<dbReference type="SUPFAM" id="SSF69304">
    <property type="entry name" value="Tricorn protease N-terminal domain"/>
    <property type="match status" value="1"/>
</dbReference>
<evidence type="ECO:0000313" key="2">
    <source>
        <dbReference type="EMBL" id="MDY0395911.1"/>
    </source>
</evidence>
<comment type="similarity">
    <text evidence="1">Belongs to the TolB family.</text>
</comment>
<reference evidence="2 3" key="1">
    <citation type="submission" date="2023-10" db="EMBL/GenBank/DDBJ databases">
        <title>Virgibacillus halophilus 5B73C genome.</title>
        <authorList>
            <person name="Miliotis G."/>
            <person name="Sengupta P."/>
            <person name="Hameed A."/>
            <person name="Chuvochina M."/>
            <person name="Mcdonagh F."/>
            <person name="Simpson A.C."/>
            <person name="Singh N.K."/>
            <person name="Rekha P.D."/>
            <person name="Raman K."/>
            <person name="Hugenholtz P."/>
            <person name="Venkateswaran K."/>
        </authorList>
    </citation>
    <scope>NUCLEOTIDE SEQUENCE [LARGE SCALE GENOMIC DNA]</scope>
    <source>
        <strain evidence="2 3">5B73C</strain>
    </source>
</reference>
<gene>
    <name evidence="2" type="ORF">RWE15_17865</name>
</gene>
<dbReference type="PANTHER" id="PTHR36842">
    <property type="entry name" value="PROTEIN TOLB HOMOLOG"/>
    <property type="match status" value="1"/>
</dbReference>
<dbReference type="Gene3D" id="2.120.10.30">
    <property type="entry name" value="TolB, C-terminal domain"/>
    <property type="match status" value="1"/>
</dbReference>
<dbReference type="Proteomes" id="UP001281447">
    <property type="component" value="Unassembled WGS sequence"/>
</dbReference>